<evidence type="ECO:0008006" key="4">
    <source>
        <dbReference type="Google" id="ProtNLM"/>
    </source>
</evidence>
<organism evidence="2 3">
    <name type="scientific">Oesophagostomum dentatum</name>
    <name type="common">Nodular worm</name>
    <dbReference type="NCBI Taxonomy" id="61180"/>
    <lineage>
        <taxon>Eukaryota</taxon>
        <taxon>Metazoa</taxon>
        <taxon>Ecdysozoa</taxon>
        <taxon>Nematoda</taxon>
        <taxon>Chromadorea</taxon>
        <taxon>Rhabditida</taxon>
        <taxon>Rhabditina</taxon>
        <taxon>Rhabditomorpha</taxon>
        <taxon>Strongyloidea</taxon>
        <taxon>Strongylidae</taxon>
        <taxon>Oesophagostomum</taxon>
    </lineage>
</organism>
<dbReference type="SUPFAM" id="SSF90112">
    <property type="entry name" value="Neurotransmitter-gated ion-channel transmembrane pore"/>
    <property type="match status" value="1"/>
</dbReference>
<gene>
    <name evidence="2" type="ORF">OESDEN_17383</name>
</gene>
<keyword evidence="3" id="KW-1185">Reference proteome</keyword>
<evidence type="ECO:0000313" key="2">
    <source>
        <dbReference type="EMBL" id="KHJ82922.1"/>
    </source>
</evidence>
<dbReference type="InterPro" id="IPR038050">
    <property type="entry name" value="Neuro_actylchol_rec"/>
</dbReference>
<name>A0A0B1SHA3_OESDE</name>
<dbReference type="OrthoDB" id="5815567at2759"/>
<sequence length="56" mass="6662">MLKKSCLISWVRQRLRTPDSAKRADLVSRALFPMCFILFNILYWTSYSQYHVPGPR</sequence>
<dbReference type="GO" id="GO:0016020">
    <property type="term" value="C:membrane"/>
    <property type="evidence" value="ECO:0007669"/>
    <property type="project" value="InterPro"/>
</dbReference>
<proteinExistence type="predicted"/>
<feature type="transmembrane region" description="Helical" evidence="1">
    <location>
        <begin position="26"/>
        <end position="46"/>
    </location>
</feature>
<keyword evidence="1" id="KW-1133">Transmembrane helix</keyword>
<reference evidence="2 3" key="1">
    <citation type="submission" date="2014-03" db="EMBL/GenBank/DDBJ databases">
        <title>Draft genome of the hookworm Oesophagostomum dentatum.</title>
        <authorList>
            <person name="Mitreva M."/>
        </authorList>
    </citation>
    <scope>NUCLEOTIDE SEQUENCE [LARGE SCALE GENOMIC DNA]</scope>
    <source>
        <strain evidence="2 3">OD-Hann</strain>
    </source>
</reference>
<dbReference type="EMBL" id="KN576305">
    <property type="protein sequence ID" value="KHJ82922.1"/>
    <property type="molecule type" value="Genomic_DNA"/>
</dbReference>
<dbReference type="Proteomes" id="UP000053660">
    <property type="component" value="Unassembled WGS sequence"/>
</dbReference>
<dbReference type="AlphaFoldDB" id="A0A0B1SHA3"/>
<keyword evidence="1" id="KW-0472">Membrane</keyword>
<dbReference type="Gene3D" id="1.20.58.390">
    <property type="entry name" value="Neurotransmitter-gated ion-channel transmembrane domain"/>
    <property type="match status" value="1"/>
</dbReference>
<evidence type="ECO:0000313" key="3">
    <source>
        <dbReference type="Proteomes" id="UP000053660"/>
    </source>
</evidence>
<accession>A0A0B1SHA3</accession>
<protein>
    <recommendedName>
        <fullName evidence="4">Neurotransmitter-gated ion-channel transmembrane domain-containing protein</fullName>
    </recommendedName>
</protein>
<keyword evidence="1" id="KW-0812">Transmembrane</keyword>
<evidence type="ECO:0000256" key="1">
    <source>
        <dbReference type="SAM" id="Phobius"/>
    </source>
</evidence>
<dbReference type="GO" id="GO:0006811">
    <property type="term" value="P:monoatomic ion transport"/>
    <property type="evidence" value="ECO:0007669"/>
    <property type="project" value="InterPro"/>
</dbReference>
<dbReference type="InterPro" id="IPR036719">
    <property type="entry name" value="Neuro-gated_channel_TM_sf"/>
</dbReference>